<sequence>MRSRCFDRRCVVVRHSDAGRRRRVDCMSSSAMELGEPRSSASPESATDGQAGVRDPPFGISQNGLAGSNGRKCVLSSHFLLSDGFEWANRSHAPQGSLACLGCGGASGKGCWAPGLVRRPRASSSGQLTLCGSSSLRETLRRCDCCLYPVPLVFEPRFHPISLGSRLPAEMPGSIWVANGWGASLLQLPARFLPQNKLSCRHSERT</sequence>
<accession>A0AAN6Q691</accession>
<reference evidence="2" key="1">
    <citation type="journal article" date="2023" name="Mol. Phylogenet. Evol.">
        <title>Genome-scale phylogeny and comparative genomics of the fungal order Sordariales.</title>
        <authorList>
            <person name="Hensen N."/>
            <person name="Bonometti L."/>
            <person name="Westerberg I."/>
            <person name="Brannstrom I.O."/>
            <person name="Guillou S."/>
            <person name="Cros-Aarteil S."/>
            <person name="Calhoun S."/>
            <person name="Haridas S."/>
            <person name="Kuo A."/>
            <person name="Mondo S."/>
            <person name="Pangilinan J."/>
            <person name="Riley R."/>
            <person name="LaButti K."/>
            <person name="Andreopoulos B."/>
            <person name="Lipzen A."/>
            <person name="Chen C."/>
            <person name="Yan M."/>
            <person name="Daum C."/>
            <person name="Ng V."/>
            <person name="Clum A."/>
            <person name="Steindorff A."/>
            <person name="Ohm R.A."/>
            <person name="Martin F."/>
            <person name="Silar P."/>
            <person name="Natvig D.O."/>
            <person name="Lalanne C."/>
            <person name="Gautier V."/>
            <person name="Ament-Velasquez S.L."/>
            <person name="Kruys A."/>
            <person name="Hutchinson M.I."/>
            <person name="Powell A.J."/>
            <person name="Barry K."/>
            <person name="Miller A.N."/>
            <person name="Grigoriev I.V."/>
            <person name="Debuchy R."/>
            <person name="Gladieux P."/>
            <person name="Hiltunen Thoren M."/>
            <person name="Johannesson H."/>
        </authorList>
    </citation>
    <scope>NUCLEOTIDE SEQUENCE</scope>
    <source>
        <strain evidence="2">CBS 757.83</strain>
    </source>
</reference>
<keyword evidence="3" id="KW-1185">Reference proteome</keyword>
<organism evidence="2 3">
    <name type="scientific">Parathielavia hyrcaniae</name>
    <dbReference type="NCBI Taxonomy" id="113614"/>
    <lineage>
        <taxon>Eukaryota</taxon>
        <taxon>Fungi</taxon>
        <taxon>Dikarya</taxon>
        <taxon>Ascomycota</taxon>
        <taxon>Pezizomycotina</taxon>
        <taxon>Sordariomycetes</taxon>
        <taxon>Sordariomycetidae</taxon>
        <taxon>Sordariales</taxon>
        <taxon>Chaetomiaceae</taxon>
        <taxon>Parathielavia</taxon>
    </lineage>
</organism>
<dbReference type="EMBL" id="MU863627">
    <property type="protein sequence ID" value="KAK4104357.1"/>
    <property type="molecule type" value="Genomic_DNA"/>
</dbReference>
<feature type="region of interest" description="Disordered" evidence="1">
    <location>
        <begin position="26"/>
        <end position="55"/>
    </location>
</feature>
<name>A0AAN6Q691_9PEZI</name>
<reference evidence="2" key="2">
    <citation type="submission" date="2023-05" db="EMBL/GenBank/DDBJ databases">
        <authorList>
            <consortium name="Lawrence Berkeley National Laboratory"/>
            <person name="Steindorff A."/>
            <person name="Hensen N."/>
            <person name="Bonometti L."/>
            <person name="Westerberg I."/>
            <person name="Brannstrom I.O."/>
            <person name="Guillou S."/>
            <person name="Cros-Aarteil S."/>
            <person name="Calhoun S."/>
            <person name="Haridas S."/>
            <person name="Kuo A."/>
            <person name="Mondo S."/>
            <person name="Pangilinan J."/>
            <person name="Riley R."/>
            <person name="Labutti K."/>
            <person name="Andreopoulos B."/>
            <person name="Lipzen A."/>
            <person name="Chen C."/>
            <person name="Yanf M."/>
            <person name="Daum C."/>
            <person name="Ng V."/>
            <person name="Clum A."/>
            <person name="Ohm R."/>
            <person name="Martin F."/>
            <person name="Silar P."/>
            <person name="Natvig D."/>
            <person name="Lalanne C."/>
            <person name="Gautier V."/>
            <person name="Ament-Velasquez S.L."/>
            <person name="Kruys A."/>
            <person name="Hutchinson M.I."/>
            <person name="Powell A.J."/>
            <person name="Barry K."/>
            <person name="Miller A.N."/>
            <person name="Grigoriev I.V."/>
            <person name="Debuchy R."/>
            <person name="Gladieux P."/>
            <person name="Thoren M.H."/>
            <person name="Johannesson H."/>
        </authorList>
    </citation>
    <scope>NUCLEOTIDE SEQUENCE</scope>
    <source>
        <strain evidence="2">CBS 757.83</strain>
    </source>
</reference>
<evidence type="ECO:0000313" key="3">
    <source>
        <dbReference type="Proteomes" id="UP001305647"/>
    </source>
</evidence>
<feature type="compositionally biased region" description="Polar residues" evidence="1">
    <location>
        <begin position="39"/>
        <end position="48"/>
    </location>
</feature>
<dbReference type="AlphaFoldDB" id="A0AAN6Q691"/>
<comment type="caution">
    <text evidence="2">The sequence shown here is derived from an EMBL/GenBank/DDBJ whole genome shotgun (WGS) entry which is preliminary data.</text>
</comment>
<dbReference type="Proteomes" id="UP001305647">
    <property type="component" value="Unassembled WGS sequence"/>
</dbReference>
<protein>
    <submittedName>
        <fullName evidence="2">Uncharacterized protein</fullName>
    </submittedName>
</protein>
<proteinExistence type="predicted"/>
<evidence type="ECO:0000313" key="2">
    <source>
        <dbReference type="EMBL" id="KAK4104357.1"/>
    </source>
</evidence>
<gene>
    <name evidence="2" type="ORF">N658DRAFT_251164</name>
</gene>
<evidence type="ECO:0000256" key="1">
    <source>
        <dbReference type="SAM" id="MobiDB-lite"/>
    </source>
</evidence>